<evidence type="ECO:0000256" key="6">
    <source>
        <dbReference type="RuleBase" id="RU365068"/>
    </source>
</evidence>
<comment type="function">
    <text evidence="6">RNA helicase.</text>
</comment>
<dbReference type="GO" id="GO:0003724">
    <property type="term" value="F:RNA helicase activity"/>
    <property type="evidence" value="ECO:0007669"/>
    <property type="project" value="UniProtKB-EC"/>
</dbReference>
<accession>A0A821YE91</accession>
<proteinExistence type="inferred from homology"/>
<evidence type="ECO:0000256" key="2">
    <source>
        <dbReference type="ARBA" id="ARBA00022801"/>
    </source>
</evidence>
<feature type="compositionally biased region" description="Polar residues" evidence="7">
    <location>
        <begin position="92"/>
        <end position="104"/>
    </location>
</feature>
<organism evidence="9 10">
    <name type="scientific">Rotaria socialis</name>
    <dbReference type="NCBI Taxonomy" id="392032"/>
    <lineage>
        <taxon>Eukaryota</taxon>
        <taxon>Metazoa</taxon>
        <taxon>Spiralia</taxon>
        <taxon>Gnathifera</taxon>
        <taxon>Rotifera</taxon>
        <taxon>Eurotatoria</taxon>
        <taxon>Bdelloidea</taxon>
        <taxon>Philodinida</taxon>
        <taxon>Philodinidae</taxon>
        <taxon>Rotaria</taxon>
    </lineage>
</organism>
<reference evidence="9" key="1">
    <citation type="submission" date="2021-02" db="EMBL/GenBank/DDBJ databases">
        <authorList>
            <person name="Nowell W R."/>
        </authorList>
    </citation>
    <scope>NUCLEOTIDE SEQUENCE</scope>
</reference>
<dbReference type="InterPro" id="IPR014014">
    <property type="entry name" value="RNA_helicase_DEAD_Q_motif"/>
</dbReference>
<sequence>MFDHDDDDNDDGDDLDMAPNFEKMRGMGFICWREIPATNGEDQEDKQLSKKKTKLKNTKDKRKLDEIEPDEQEIVTPVKKAKKKKPKKKTRSNQTRATSTLQTADENKNEEVDTTANADSFDIDKKVWSDLHVSDDIIRSLLEQNFSEPTPIQRLTLPIAIRDHQDIIGAAETGSGKTLAFAIPILTHMSTLLENNEYDNL</sequence>
<evidence type="ECO:0000313" key="10">
    <source>
        <dbReference type="Proteomes" id="UP000663848"/>
    </source>
</evidence>
<feature type="domain" description="DEAD-box RNA helicase Q" evidence="8">
    <location>
        <begin position="126"/>
        <end position="154"/>
    </location>
</feature>
<evidence type="ECO:0000256" key="5">
    <source>
        <dbReference type="PROSITE-ProRule" id="PRU00552"/>
    </source>
</evidence>
<feature type="compositionally biased region" description="Basic residues" evidence="7">
    <location>
        <begin position="79"/>
        <end position="91"/>
    </location>
</feature>
<feature type="region of interest" description="Disordered" evidence="7">
    <location>
        <begin position="38"/>
        <end position="113"/>
    </location>
</feature>
<dbReference type="Proteomes" id="UP000663848">
    <property type="component" value="Unassembled WGS sequence"/>
</dbReference>
<comment type="similarity">
    <text evidence="6">Belongs to the DEAD box helicase family.</text>
</comment>
<dbReference type="PANTHER" id="PTHR24031">
    <property type="entry name" value="RNA HELICASE"/>
    <property type="match status" value="1"/>
</dbReference>
<dbReference type="Gene3D" id="3.40.50.300">
    <property type="entry name" value="P-loop containing nucleotide triphosphate hydrolases"/>
    <property type="match status" value="1"/>
</dbReference>
<evidence type="ECO:0000259" key="8">
    <source>
        <dbReference type="PROSITE" id="PS51195"/>
    </source>
</evidence>
<dbReference type="EC" id="3.6.4.13" evidence="6"/>
<dbReference type="Pfam" id="PF00270">
    <property type="entry name" value="DEAD"/>
    <property type="match status" value="1"/>
</dbReference>
<keyword evidence="1 6" id="KW-0547">Nucleotide-binding</keyword>
<evidence type="ECO:0000256" key="7">
    <source>
        <dbReference type="SAM" id="MobiDB-lite"/>
    </source>
</evidence>
<evidence type="ECO:0000256" key="4">
    <source>
        <dbReference type="ARBA" id="ARBA00022840"/>
    </source>
</evidence>
<feature type="short sequence motif" description="Q motif" evidence="5">
    <location>
        <begin position="126"/>
        <end position="154"/>
    </location>
</feature>
<dbReference type="GO" id="GO:0005524">
    <property type="term" value="F:ATP binding"/>
    <property type="evidence" value="ECO:0007669"/>
    <property type="project" value="UniProtKB-UniRule"/>
</dbReference>
<dbReference type="GO" id="GO:0016787">
    <property type="term" value="F:hydrolase activity"/>
    <property type="evidence" value="ECO:0007669"/>
    <property type="project" value="UniProtKB-KW"/>
</dbReference>
<dbReference type="SUPFAM" id="SSF52540">
    <property type="entry name" value="P-loop containing nucleoside triphosphate hydrolases"/>
    <property type="match status" value="1"/>
</dbReference>
<evidence type="ECO:0000256" key="1">
    <source>
        <dbReference type="ARBA" id="ARBA00022741"/>
    </source>
</evidence>
<keyword evidence="6" id="KW-0694">RNA-binding</keyword>
<keyword evidence="2 6" id="KW-0378">Hydrolase</keyword>
<keyword evidence="4 6" id="KW-0067">ATP-binding</keyword>
<dbReference type="InterPro" id="IPR011545">
    <property type="entry name" value="DEAD/DEAH_box_helicase_dom"/>
</dbReference>
<dbReference type="EMBL" id="CAJOBR010024887">
    <property type="protein sequence ID" value="CAF4963581.1"/>
    <property type="molecule type" value="Genomic_DNA"/>
</dbReference>
<evidence type="ECO:0000313" key="9">
    <source>
        <dbReference type="EMBL" id="CAF4963581.1"/>
    </source>
</evidence>
<comment type="catalytic activity">
    <reaction evidence="6">
        <text>ATP + H2O = ADP + phosphate + H(+)</text>
        <dbReference type="Rhea" id="RHEA:13065"/>
        <dbReference type="ChEBI" id="CHEBI:15377"/>
        <dbReference type="ChEBI" id="CHEBI:15378"/>
        <dbReference type="ChEBI" id="CHEBI:30616"/>
        <dbReference type="ChEBI" id="CHEBI:43474"/>
        <dbReference type="ChEBI" id="CHEBI:456216"/>
        <dbReference type="EC" id="3.6.4.13"/>
    </reaction>
</comment>
<dbReference type="GO" id="GO:0003723">
    <property type="term" value="F:RNA binding"/>
    <property type="evidence" value="ECO:0007669"/>
    <property type="project" value="UniProtKB-UniRule"/>
</dbReference>
<feature type="compositionally biased region" description="Basic residues" evidence="7">
    <location>
        <begin position="49"/>
        <end position="61"/>
    </location>
</feature>
<dbReference type="PROSITE" id="PS51195">
    <property type="entry name" value="Q_MOTIF"/>
    <property type="match status" value="1"/>
</dbReference>
<dbReference type="InterPro" id="IPR027417">
    <property type="entry name" value="P-loop_NTPase"/>
</dbReference>
<protein>
    <recommendedName>
        <fullName evidence="6">ATP-dependent RNA helicase</fullName>
        <ecNumber evidence="6">3.6.4.13</ecNumber>
    </recommendedName>
</protein>
<dbReference type="AlphaFoldDB" id="A0A821YE91"/>
<name>A0A821YE91_9BILA</name>
<feature type="compositionally biased region" description="Acidic residues" evidence="7">
    <location>
        <begin position="1"/>
        <end position="16"/>
    </location>
</feature>
<feature type="region of interest" description="Disordered" evidence="7">
    <location>
        <begin position="1"/>
        <end position="20"/>
    </location>
</feature>
<evidence type="ECO:0000256" key="3">
    <source>
        <dbReference type="ARBA" id="ARBA00022806"/>
    </source>
</evidence>
<gene>
    <name evidence="9" type="ORF">QYT958_LOCUS34513</name>
</gene>
<keyword evidence="3 6" id="KW-0347">Helicase</keyword>
<comment type="caution">
    <text evidence="9">The sequence shown here is derived from an EMBL/GenBank/DDBJ whole genome shotgun (WGS) entry which is preliminary data.</text>
</comment>
<comment type="domain">
    <text evidence="6">The Q motif is unique to and characteristic of the DEAD box family of RNA helicases and controls ATP binding and hydrolysis.</text>
</comment>